<organism evidence="2 3">
    <name type="scientific">Streptomyces azureus</name>
    <dbReference type="NCBI Taxonomy" id="146537"/>
    <lineage>
        <taxon>Bacteria</taxon>
        <taxon>Bacillati</taxon>
        <taxon>Actinomycetota</taxon>
        <taxon>Actinomycetes</taxon>
        <taxon>Kitasatosporales</taxon>
        <taxon>Streptomycetaceae</taxon>
        <taxon>Streptomyces</taxon>
    </lineage>
</organism>
<dbReference type="PATRIC" id="fig|146537.3.peg.3285"/>
<reference evidence="2" key="1">
    <citation type="journal article" date="2015" name="Genome Announc.">
        <title>Draft Genome Sequence of Thiostrepton-Producing Streptomyces azureus ATCC 14921.</title>
        <authorList>
            <person name="Sakihara K."/>
            <person name="Maeda J."/>
            <person name="Tashiro K."/>
            <person name="Fujino Y."/>
            <person name="Kuhara S."/>
            <person name="Ohshima T."/>
            <person name="Ogata S."/>
            <person name="Doi K."/>
        </authorList>
    </citation>
    <scope>NUCLEOTIDE SEQUENCE [LARGE SCALE GENOMIC DNA]</scope>
    <source>
        <strain evidence="2">ATCC14921</strain>
    </source>
</reference>
<keyword evidence="1" id="KW-0812">Transmembrane</keyword>
<protein>
    <submittedName>
        <fullName evidence="2">Branched-chain amino acid transport</fullName>
    </submittedName>
</protein>
<proteinExistence type="predicted"/>
<feature type="transmembrane region" description="Helical" evidence="1">
    <location>
        <begin position="65"/>
        <end position="85"/>
    </location>
</feature>
<evidence type="ECO:0000256" key="1">
    <source>
        <dbReference type="SAM" id="Phobius"/>
    </source>
</evidence>
<feature type="transmembrane region" description="Helical" evidence="1">
    <location>
        <begin position="6"/>
        <end position="28"/>
    </location>
</feature>
<sequence length="107" mass="11547">MPDTSYLLMAILVMAAVTFALRAAPFVLLSKYTDSPLLDYLRVSLPPGIMVILVAYSLHDVDFTQAPYGLPALIGTAVCAGVYHWRRSPLSAIVLGTGTNMALLHLL</sequence>
<keyword evidence="1" id="KW-1133">Transmembrane helix</keyword>
<dbReference type="Pfam" id="PF05437">
    <property type="entry name" value="AzlD"/>
    <property type="match status" value="1"/>
</dbReference>
<dbReference type="InterPro" id="IPR008407">
    <property type="entry name" value="Brnchd-chn_aa_trnsp_AzlD"/>
</dbReference>
<dbReference type="EMBL" id="DF968255">
    <property type="protein sequence ID" value="GAP48280.1"/>
    <property type="molecule type" value="Genomic_DNA"/>
</dbReference>
<dbReference type="RefSeq" id="WP_059417518.1">
    <property type="nucleotide sequence ID" value="NZ_DF968255.1"/>
</dbReference>
<dbReference type="OrthoDB" id="5324916at2"/>
<accession>A0A0K8PK63</accession>
<evidence type="ECO:0000313" key="2">
    <source>
        <dbReference type="EMBL" id="GAP48280.1"/>
    </source>
</evidence>
<evidence type="ECO:0000313" key="3">
    <source>
        <dbReference type="Proteomes" id="UP000053859"/>
    </source>
</evidence>
<keyword evidence="3" id="KW-1185">Reference proteome</keyword>
<name>A0A0K8PK63_STRAJ</name>
<keyword evidence="1" id="KW-0472">Membrane</keyword>
<dbReference type="AlphaFoldDB" id="A0A0K8PK63"/>
<dbReference type="PIRSF" id="PIRSF003203">
    <property type="entry name" value="AzlD"/>
    <property type="match status" value="1"/>
</dbReference>
<dbReference type="Proteomes" id="UP000053859">
    <property type="component" value="Unassembled WGS sequence"/>
</dbReference>
<gene>
    <name evidence="2" type="ORF">SAZU_3107</name>
</gene>